<dbReference type="EMBL" id="VNIQ01000003">
    <property type="protein sequence ID" value="TYQ04655.1"/>
    <property type="molecule type" value="Genomic_DNA"/>
</dbReference>
<comment type="caution">
    <text evidence="1">The sequence shown here is derived from an EMBL/GenBank/DDBJ whole genome shotgun (WGS) entry which is preliminary data.</text>
</comment>
<proteinExistence type="predicted"/>
<accession>A0A652YQS4</accession>
<reference evidence="1" key="1">
    <citation type="submission" date="2019-07" db="EMBL/GenBank/DDBJ databases">
        <title>Genomic Encyclopedia of Type Strains, Phase IV (KMG-IV): sequencing the most valuable type-strain genomes for metagenomic binning, comparative biology and taxonomic classification.</title>
        <authorList>
            <person name="Goeker M."/>
        </authorList>
    </citation>
    <scope>NUCLEOTIDE SEQUENCE</scope>
    <source>
        <strain evidence="1">DSM 44596</strain>
    </source>
</reference>
<protein>
    <submittedName>
        <fullName evidence="1">Uncharacterized protein</fullName>
    </submittedName>
</protein>
<evidence type="ECO:0000313" key="1">
    <source>
        <dbReference type="EMBL" id="TYQ04655.1"/>
    </source>
</evidence>
<gene>
    <name evidence="1" type="ORF">FNL38_1035</name>
</gene>
<organism evidence="1">
    <name type="scientific">Nocardia globerula</name>
    <dbReference type="NCBI Taxonomy" id="1818"/>
    <lineage>
        <taxon>Bacteria</taxon>
        <taxon>Bacillati</taxon>
        <taxon>Actinomycetota</taxon>
        <taxon>Actinomycetes</taxon>
        <taxon>Mycobacteriales</taxon>
        <taxon>Nocardiaceae</taxon>
        <taxon>Nocardia</taxon>
    </lineage>
</organism>
<dbReference type="AlphaFoldDB" id="A0A652YQS4"/>
<sequence>MGDGTTALVGRLVIDLPTSTVTVCSAAASILGETFVESVERQVNQPRRGLRDVRPEVAAALSAKHCNHVVLRRRDGILREPVVMAVEPANGQSALIVAHIVDHSRDEDLAAADQAVLVDLLADGGADGAARLVGAVAERYGVDDYTASAILRYNAERSLEKSNMTV</sequence>
<name>A0A652YQS4_NOCGL</name>